<keyword evidence="3" id="KW-1185">Reference proteome</keyword>
<evidence type="ECO:0000313" key="3">
    <source>
        <dbReference type="Proteomes" id="UP001141806"/>
    </source>
</evidence>
<evidence type="ECO:0000313" key="2">
    <source>
        <dbReference type="EMBL" id="KAJ4965366.1"/>
    </source>
</evidence>
<accession>A0A9Q0K7L9</accession>
<organism evidence="2 3">
    <name type="scientific">Protea cynaroides</name>
    <dbReference type="NCBI Taxonomy" id="273540"/>
    <lineage>
        <taxon>Eukaryota</taxon>
        <taxon>Viridiplantae</taxon>
        <taxon>Streptophyta</taxon>
        <taxon>Embryophyta</taxon>
        <taxon>Tracheophyta</taxon>
        <taxon>Spermatophyta</taxon>
        <taxon>Magnoliopsida</taxon>
        <taxon>Proteales</taxon>
        <taxon>Proteaceae</taxon>
        <taxon>Protea</taxon>
    </lineage>
</organism>
<evidence type="ECO:0000259" key="1">
    <source>
        <dbReference type="Pfam" id="PF14111"/>
    </source>
</evidence>
<dbReference type="PANTHER" id="PTHR33233">
    <property type="entry name" value="ENDONUCLEASE/EXONUCLEASE/PHOSPHATASE"/>
    <property type="match status" value="1"/>
</dbReference>
<name>A0A9Q0K7L9_9MAGN</name>
<sequence length="353" mass="38911">MPKVNMHFVQPAFKDSKKLGICSKDAVAQEIEELHNPVMDFFMGQRPSFGYVRHFLSKQWQRFLTGSMEVFLLTNGGFAFEFSNSDDRDKVVEKGRFLVGGKSIFIRRWVRNLHSGSLGLKNMPIWVSFPELPLHLWGIESLNAICSVLRKPVYADHMTSLKSRKAFARRVSANPEFNPKPADNSKEKVCSKDHDMADHQSKGEVVFTQEGIHDGGNIAGATPADAGEAQPIPDEGISKRRCRLVKKTFNQFDVLGSESTGNQAGEPVVTLDPSTGLEPLAFPPTTVQDLGDAAIFLPPQATLLDAQNSDSEAIQSGCDDRTEDPFLSPLATYYQSIRSLVSPALGMGQAEIP</sequence>
<dbReference type="Proteomes" id="UP001141806">
    <property type="component" value="Unassembled WGS sequence"/>
</dbReference>
<dbReference type="OrthoDB" id="1939300at2759"/>
<reference evidence="2" key="1">
    <citation type="journal article" date="2023" name="Plant J.">
        <title>The genome of the king protea, Protea cynaroides.</title>
        <authorList>
            <person name="Chang J."/>
            <person name="Duong T.A."/>
            <person name="Schoeman C."/>
            <person name="Ma X."/>
            <person name="Roodt D."/>
            <person name="Barker N."/>
            <person name="Li Z."/>
            <person name="Van de Peer Y."/>
            <person name="Mizrachi E."/>
        </authorList>
    </citation>
    <scope>NUCLEOTIDE SEQUENCE</scope>
    <source>
        <tissue evidence="2">Young leaves</tissue>
    </source>
</reference>
<comment type="caution">
    <text evidence="2">The sequence shown here is derived from an EMBL/GenBank/DDBJ whole genome shotgun (WGS) entry which is preliminary data.</text>
</comment>
<protein>
    <recommendedName>
        <fullName evidence="1">DUF4283 domain-containing protein</fullName>
    </recommendedName>
</protein>
<proteinExistence type="predicted"/>
<dbReference type="PANTHER" id="PTHR33233:SF17">
    <property type="entry name" value="DUF4283 DOMAIN-CONTAINING PROTEIN"/>
    <property type="match status" value="1"/>
</dbReference>
<dbReference type="AlphaFoldDB" id="A0A9Q0K7L9"/>
<dbReference type="InterPro" id="IPR025558">
    <property type="entry name" value="DUF4283"/>
</dbReference>
<dbReference type="Pfam" id="PF14111">
    <property type="entry name" value="DUF4283"/>
    <property type="match status" value="1"/>
</dbReference>
<gene>
    <name evidence="2" type="ORF">NE237_017215</name>
</gene>
<dbReference type="EMBL" id="JAMYWD010000007">
    <property type="protein sequence ID" value="KAJ4965366.1"/>
    <property type="molecule type" value="Genomic_DNA"/>
</dbReference>
<feature type="domain" description="DUF4283" evidence="1">
    <location>
        <begin position="40"/>
        <end position="112"/>
    </location>
</feature>